<evidence type="ECO:0000256" key="5">
    <source>
        <dbReference type="ARBA" id="ARBA00023136"/>
    </source>
</evidence>
<dbReference type="InterPro" id="IPR032816">
    <property type="entry name" value="VTT_dom"/>
</dbReference>
<evidence type="ECO:0000313" key="9">
    <source>
        <dbReference type="Proteomes" id="UP000230232"/>
    </source>
</evidence>
<evidence type="ECO:0000256" key="4">
    <source>
        <dbReference type="ARBA" id="ARBA00022989"/>
    </source>
</evidence>
<feature type="transmembrane region" description="Helical" evidence="6">
    <location>
        <begin position="205"/>
        <end position="223"/>
    </location>
</feature>
<reference evidence="8 9" key="1">
    <citation type="submission" date="2017-09" db="EMBL/GenBank/DDBJ databases">
        <title>Depth-based differentiation of microbial function through sediment-hosted aquifers and enrichment of novel symbionts in the deep terrestrial subsurface.</title>
        <authorList>
            <person name="Probst A.J."/>
            <person name="Ladd B."/>
            <person name="Jarett J.K."/>
            <person name="Geller-Mcgrath D.E."/>
            <person name="Sieber C.M."/>
            <person name="Emerson J.B."/>
            <person name="Anantharaman K."/>
            <person name="Thomas B.C."/>
            <person name="Malmstrom R."/>
            <person name="Stieglmeier M."/>
            <person name="Klingl A."/>
            <person name="Woyke T."/>
            <person name="Ryan C.M."/>
            <person name="Banfield J.F."/>
        </authorList>
    </citation>
    <scope>NUCLEOTIDE SEQUENCE [LARGE SCALE GENOMIC DNA]</scope>
    <source>
        <strain evidence="8">CG10_big_fil_rev_8_21_14_0_10_46_23</strain>
    </source>
</reference>
<dbReference type="InterPro" id="IPR015414">
    <property type="entry name" value="TMEM64"/>
</dbReference>
<evidence type="ECO:0000256" key="2">
    <source>
        <dbReference type="ARBA" id="ARBA00022475"/>
    </source>
</evidence>
<gene>
    <name evidence="8" type="ORF">COV31_00315</name>
</gene>
<keyword evidence="3 6" id="KW-0812">Transmembrane</keyword>
<evidence type="ECO:0000256" key="6">
    <source>
        <dbReference type="RuleBase" id="RU366058"/>
    </source>
</evidence>
<dbReference type="EMBL" id="PCXO01000004">
    <property type="protein sequence ID" value="PIR41539.1"/>
    <property type="molecule type" value="Genomic_DNA"/>
</dbReference>
<keyword evidence="4 6" id="KW-1133">Transmembrane helix</keyword>
<comment type="subcellular location">
    <subcellularLocation>
        <location evidence="1 6">Cell membrane</location>
        <topology evidence="1 6">Multi-pass membrane protein</topology>
    </subcellularLocation>
</comment>
<evidence type="ECO:0000313" key="8">
    <source>
        <dbReference type="EMBL" id="PIR41539.1"/>
    </source>
</evidence>
<dbReference type="PANTHER" id="PTHR12677:SF59">
    <property type="entry name" value="GOLGI APPARATUS MEMBRANE PROTEIN TVP38-RELATED"/>
    <property type="match status" value="1"/>
</dbReference>
<dbReference type="Proteomes" id="UP000230232">
    <property type="component" value="Unassembled WGS sequence"/>
</dbReference>
<evidence type="ECO:0000256" key="1">
    <source>
        <dbReference type="ARBA" id="ARBA00004651"/>
    </source>
</evidence>
<evidence type="ECO:0000259" key="7">
    <source>
        <dbReference type="Pfam" id="PF09335"/>
    </source>
</evidence>
<name>A0A2H0R4U0_9BACT</name>
<dbReference type="PANTHER" id="PTHR12677">
    <property type="entry name" value="GOLGI APPARATUS MEMBRANE PROTEIN TVP38-RELATED"/>
    <property type="match status" value="1"/>
</dbReference>
<organism evidence="8 9">
    <name type="scientific">Candidatus Yanofskybacteria bacterium CG10_big_fil_rev_8_21_14_0_10_46_23</name>
    <dbReference type="NCBI Taxonomy" id="1975098"/>
    <lineage>
        <taxon>Bacteria</taxon>
        <taxon>Candidatus Yanofskyibacteriota</taxon>
    </lineage>
</organism>
<feature type="transmembrane region" description="Helical" evidence="6">
    <location>
        <begin position="96"/>
        <end position="115"/>
    </location>
</feature>
<comment type="caution">
    <text evidence="8">The sequence shown here is derived from an EMBL/GenBank/DDBJ whole genome shotgun (WGS) entry which is preliminary data.</text>
</comment>
<dbReference type="GO" id="GO:0005886">
    <property type="term" value="C:plasma membrane"/>
    <property type="evidence" value="ECO:0007669"/>
    <property type="project" value="UniProtKB-SubCell"/>
</dbReference>
<comment type="similarity">
    <text evidence="6">Belongs to the TVP38/TMEM64 family.</text>
</comment>
<feature type="transmembrane region" description="Helical" evidence="6">
    <location>
        <begin position="176"/>
        <end position="199"/>
    </location>
</feature>
<feature type="transmembrane region" description="Helical" evidence="6">
    <location>
        <begin position="63"/>
        <end position="84"/>
    </location>
</feature>
<feature type="domain" description="VTT" evidence="7">
    <location>
        <begin position="86"/>
        <end position="194"/>
    </location>
</feature>
<evidence type="ECO:0000256" key="3">
    <source>
        <dbReference type="ARBA" id="ARBA00022692"/>
    </source>
</evidence>
<keyword evidence="2 6" id="KW-1003">Cell membrane</keyword>
<keyword evidence="5 6" id="KW-0472">Membrane</keyword>
<dbReference type="AlphaFoldDB" id="A0A2H0R4U0"/>
<accession>A0A2H0R4U0</accession>
<feature type="transmembrane region" description="Helical" evidence="6">
    <location>
        <begin position="145"/>
        <end position="164"/>
    </location>
</feature>
<sequence>MIKRQRLVSRNFRKNMGKDKNEFLIGGVILGLFILVSLPFFFWDSQFDFLKEFLKSNPYYAPAIFIAVEILSIVVAPVVTLPLIPFMVGLIGSLATAIYATIGWTVGAIIAFLIARHFGRPLISKFVSLETIEKYEQRVSENTQFISLVLIRMVLPIDVISYAYGFFSGIAFWKYALATLIGTIPLTFVIAYAGGALISGQFSDLIYILVFGLIIFLVSWSVLRKTN</sequence>
<protein>
    <recommendedName>
        <fullName evidence="6">TVP38/TMEM64 family membrane protein</fullName>
    </recommendedName>
</protein>
<proteinExistence type="inferred from homology"/>
<feature type="transmembrane region" description="Helical" evidence="6">
    <location>
        <begin position="21"/>
        <end position="43"/>
    </location>
</feature>
<dbReference type="Pfam" id="PF09335">
    <property type="entry name" value="VTT_dom"/>
    <property type="match status" value="1"/>
</dbReference>